<protein>
    <recommendedName>
        <fullName evidence="3">CPAF-like PDZ domain-containing protein</fullName>
    </recommendedName>
</protein>
<reference evidence="4 5" key="1">
    <citation type="journal article" date="2014" name="Genome Biol. Evol.">
        <title>Comparative genomics and transcriptomics analyses reveal divergent lifestyle features of nematode endoparasitic fungus Hirsutella minnesotensis.</title>
        <authorList>
            <person name="Lai Y."/>
            <person name="Liu K."/>
            <person name="Zhang X."/>
            <person name="Zhang X."/>
            <person name="Li K."/>
            <person name="Wang N."/>
            <person name="Shu C."/>
            <person name="Wu Y."/>
            <person name="Wang C."/>
            <person name="Bushley K.E."/>
            <person name="Xiang M."/>
            <person name="Liu X."/>
        </authorList>
    </citation>
    <scope>NUCLEOTIDE SEQUENCE [LARGE SCALE GENOMIC DNA]</scope>
    <source>
        <strain evidence="4 5">3608</strain>
    </source>
</reference>
<name>A0A0F7ZUM3_9HYPO</name>
<feature type="compositionally biased region" description="Low complexity" evidence="1">
    <location>
        <begin position="310"/>
        <end position="330"/>
    </location>
</feature>
<feature type="compositionally biased region" description="Polar residues" evidence="1">
    <location>
        <begin position="37"/>
        <end position="46"/>
    </location>
</feature>
<gene>
    <name evidence="4" type="ORF">HIM_05599</name>
</gene>
<sequence>MIRRILPLALGTVASAALQLSQMMRGPASAPPLSQPGDASNDSSHPCRSLSDAYIVANATEGQPTIIEVSPSTVKACLQSVPVDKKRDLELIDYLLPYVSLQSTIEILKQPPPEYLLQSVDLLGGFQAIKERLRKDEYSCQYDVMTDVRSLFLAAHDSHFDYNPAILASFQFGRLGLDFVAVSQNGLTPPQIFMTQDISSKAKITYSPVETVNDEHVFRFLDKEAGMLGYQDPDAQFNALFPSIAGQAVGSDNMVTQVTFDVPDNYTIKFDNGTVRVFQNIVLVTGANLTGINNGDDVHERLEVPPRGGSTTSMSSAASTASPTQSEAPGPTVPGYPYPVAKHSMNSIAGYFLNDTNYSDTAVLSIMSFSPVTPKSDDLEGSKLDAFLLEVGDVVFRTIQSAKKRSRDKLIIDLSANSGGENELAEYLYTILFPRGKFNNFNRYRNNEAMEAMSRISYNKTLEKFVGIKYQPVDPHHKKINDAAKFLGPCLVKGQNVTAPFQTDKTKPFLSDRDGYLYGFDPAQSATALEPPFEPKNILIITDGTCASSCTILTGLLTRNHGIRTLALGGRPINYAMQAQGGVKGSQRNLNSEVKTFFEQLISENAKDPDAQKIINAAKGHIPSTSDAPLLPSFVGSAAGGVNVQNTYTDDDIHGYPVHFRYEAANCKLFYTKQMIVDVTETWRRAADIAWRNGTCVHGSTVEKDNTIGTKARAFDARVKTKVPGVRTPRLAEMA</sequence>
<evidence type="ECO:0000313" key="5">
    <source>
        <dbReference type="Proteomes" id="UP000054481"/>
    </source>
</evidence>
<feature type="region of interest" description="Disordered" evidence="1">
    <location>
        <begin position="294"/>
        <end position="335"/>
    </location>
</feature>
<keyword evidence="5" id="KW-1185">Reference proteome</keyword>
<accession>A0A0F7ZUM3</accession>
<dbReference type="OrthoDB" id="27214at2759"/>
<dbReference type="PANTHER" id="PTHR37049:SF4">
    <property type="entry name" value="RHODANESE DOMAIN-CONTAINING PROTEIN"/>
    <property type="match status" value="1"/>
</dbReference>
<feature type="region of interest" description="Disordered" evidence="1">
    <location>
        <begin position="26"/>
        <end position="46"/>
    </location>
</feature>
<dbReference type="EMBL" id="KQ030520">
    <property type="protein sequence ID" value="KJZ75113.1"/>
    <property type="molecule type" value="Genomic_DNA"/>
</dbReference>
<dbReference type="InterPro" id="IPR052766">
    <property type="entry name" value="S41A_metabolite_peptidase"/>
</dbReference>
<evidence type="ECO:0000256" key="2">
    <source>
        <dbReference type="SAM" id="SignalP"/>
    </source>
</evidence>
<dbReference type="Proteomes" id="UP000054481">
    <property type="component" value="Unassembled WGS sequence"/>
</dbReference>
<evidence type="ECO:0000256" key="1">
    <source>
        <dbReference type="SAM" id="MobiDB-lite"/>
    </source>
</evidence>
<dbReference type="Gene3D" id="3.90.226.10">
    <property type="entry name" value="2-enoyl-CoA Hydratase, Chain A, domain 1"/>
    <property type="match status" value="1"/>
</dbReference>
<dbReference type="GO" id="GO:0008236">
    <property type="term" value="F:serine-type peptidase activity"/>
    <property type="evidence" value="ECO:0007669"/>
    <property type="project" value="InterPro"/>
</dbReference>
<evidence type="ECO:0000313" key="4">
    <source>
        <dbReference type="EMBL" id="KJZ75113.1"/>
    </source>
</evidence>
<dbReference type="AlphaFoldDB" id="A0A0F7ZUM3"/>
<feature type="domain" description="CPAF-like PDZ" evidence="3">
    <location>
        <begin position="177"/>
        <end position="286"/>
    </location>
</feature>
<dbReference type="InterPro" id="IPR029045">
    <property type="entry name" value="ClpP/crotonase-like_dom_sf"/>
</dbReference>
<feature type="signal peptide" evidence="2">
    <location>
        <begin position="1"/>
        <end position="16"/>
    </location>
</feature>
<feature type="chain" id="PRO_5002526132" description="CPAF-like PDZ domain-containing protein" evidence="2">
    <location>
        <begin position="17"/>
        <end position="735"/>
    </location>
</feature>
<keyword evidence="2" id="KW-0732">Signal</keyword>
<dbReference type="InterPro" id="IPR056186">
    <property type="entry name" value="PDZ_CPAF-rel"/>
</dbReference>
<dbReference type="SUPFAM" id="SSF52096">
    <property type="entry name" value="ClpP/crotonase"/>
    <property type="match status" value="1"/>
</dbReference>
<proteinExistence type="predicted"/>
<evidence type="ECO:0000259" key="3">
    <source>
        <dbReference type="Pfam" id="PF23658"/>
    </source>
</evidence>
<organism evidence="4 5">
    <name type="scientific">Hirsutella minnesotensis 3608</name>
    <dbReference type="NCBI Taxonomy" id="1043627"/>
    <lineage>
        <taxon>Eukaryota</taxon>
        <taxon>Fungi</taxon>
        <taxon>Dikarya</taxon>
        <taxon>Ascomycota</taxon>
        <taxon>Pezizomycotina</taxon>
        <taxon>Sordariomycetes</taxon>
        <taxon>Hypocreomycetidae</taxon>
        <taxon>Hypocreales</taxon>
        <taxon>Ophiocordycipitaceae</taxon>
        <taxon>Hirsutella</taxon>
    </lineage>
</organism>
<dbReference type="PANTHER" id="PTHR37049">
    <property type="entry name" value="PEPTIDASE S41 FAMILY PROTEIN"/>
    <property type="match status" value="1"/>
</dbReference>
<dbReference type="Pfam" id="PF23658">
    <property type="entry name" value="PDZ_CPAF_rel"/>
    <property type="match status" value="1"/>
</dbReference>
<dbReference type="GO" id="GO:0006508">
    <property type="term" value="P:proteolysis"/>
    <property type="evidence" value="ECO:0007669"/>
    <property type="project" value="InterPro"/>
</dbReference>